<dbReference type="RefSeq" id="WP_037361226.1">
    <property type="nucleotide sequence ID" value="NZ_BHZF01000006.1"/>
</dbReference>
<evidence type="ECO:0000256" key="6">
    <source>
        <dbReference type="SAM" id="Phobius"/>
    </source>
</evidence>
<keyword evidence="5 6" id="KW-0472">Membrane</keyword>
<comment type="caution">
    <text evidence="8">The sequence shown here is derived from an EMBL/GenBank/DDBJ whole genome shotgun (WGS) entry which is preliminary data.</text>
</comment>
<dbReference type="PANTHER" id="PTHR30294:SF29">
    <property type="entry name" value="MULTIDRUG ABC TRANSPORTER PERMEASE YBHS-RELATED"/>
    <property type="match status" value="1"/>
</dbReference>
<sequence>MNKIWLIIRREFLFRVRKRSFLVMTILGPLLFGALIVAPALLSNIQTDTRTILVHDKAMILDFEEGNEDIRFVYIDPNRYSLEESKAMVLEKGEYYALLYVPTGESWDPDFIAAGIAMYSKNDISLKVQAFVESLIKSKIQEEKLKLLGVDPAVVQQSTTQVRVRTFYLEEATQKERQSSTEVKFVLAFISSLLIYLFIFLYGSMVMRGIIEEKASRIVELIITSVKPFQLMMGKIIGVAVTGLLQFLIWVVLSFGIYVLTSQLIFREKFDAARVLAAQRAELDREGSALPMDIDRSIEIIQAIENINFPVVLSLFLFYFLFGYLVYGALFAIVGSTVDNETDTQQMVLPISVPLILAILSMTAVVENPDSNLAVVLSYIPLTSPVIMMARIPFGVPWWQIGLSMVFLVGFFVLAAWVAGRIYRVGILRYGKKYNLREVIKWFSYKV</sequence>
<dbReference type="Pfam" id="PF12698">
    <property type="entry name" value="ABC2_membrane_3"/>
    <property type="match status" value="1"/>
</dbReference>
<feature type="transmembrane region" description="Helical" evidence="6">
    <location>
        <begin position="311"/>
        <end position="335"/>
    </location>
</feature>
<feature type="domain" description="ABC-2 type transporter transmembrane" evidence="7">
    <location>
        <begin position="19"/>
        <end position="419"/>
    </location>
</feature>
<feature type="transmembrane region" description="Helical" evidence="6">
    <location>
        <begin position="347"/>
        <end position="366"/>
    </location>
</feature>
<evidence type="ECO:0000256" key="5">
    <source>
        <dbReference type="ARBA" id="ARBA00023136"/>
    </source>
</evidence>
<evidence type="ECO:0000256" key="1">
    <source>
        <dbReference type="ARBA" id="ARBA00004651"/>
    </source>
</evidence>
<dbReference type="Gene3D" id="3.40.190.10">
    <property type="entry name" value="Periplasmic binding protein-like II"/>
    <property type="match status" value="1"/>
</dbReference>
<keyword evidence="9" id="KW-1185">Reference proteome</keyword>
<keyword evidence="2" id="KW-1003">Cell membrane</keyword>
<evidence type="ECO:0000313" key="8">
    <source>
        <dbReference type="EMBL" id="RCX02311.1"/>
    </source>
</evidence>
<reference evidence="8 9" key="1">
    <citation type="submission" date="2018-07" db="EMBL/GenBank/DDBJ databases">
        <title>Genomic Encyclopedia of Type Strains, Phase IV (KMG-IV): sequencing the most valuable type-strain genomes for metagenomic binning, comparative biology and taxonomic classification.</title>
        <authorList>
            <person name="Goeker M."/>
        </authorList>
    </citation>
    <scope>NUCLEOTIDE SEQUENCE [LARGE SCALE GENOMIC DNA]</scope>
    <source>
        <strain evidence="8 9">DSM 21410</strain>
    </source>
</reference>
<dbReference type="GO" id="GO:0005886">
    <property type="term" value="C:plasma membrane"/>
    <property type="evidence" value="ECO:0007669"/>
    <property type="project" value="UniProtKB-SubCell"/>
</dbReference>
<dbReference type="AlphaFoldDB" id="A0A368ZZC9"/>
<evidence type="ECO:0000256" key="3">
    <source>
        <dbReference type="ARBA" id="ARBA00022692"/>
    </source>
</evidence>
<proteinExistence type="predicted"/>
<evidence type="ECO:0000313" key="9">
    <source>
        <dbReference type="Proteomes" id="UP000253517"/>
    </source>
</evidence>
<dbReference type="EMBL" id="QPJS01000004">
    <property type="protein sequence ID" value="RCX02311.1"/>
    <property type="molecule type" value="Genomic_DNA"/>
</dbReference>
<keyword evidence="3 6" id="KW-0812">Transmembrane</keyword>
<gene>
    <name evidence="8" type="ORF">DES35_10470</name>
</gene>
<feature type="transmembrane region" description="Helical" evidence="6">
    <location>
        <begin position="373"/>
        <end position="392"/>
    </location>
</feature>
<dbReference type="SUPFAM" id="SSF53850">
    <property type="entry name" value="Periplasmic binding protein-like II"/>
    <property type="match status" value="1"/>
</dbReference>
<dbReference type="InterPro" id="IPR051449">
    <property type="entry name" value="ABC-2_transporter_component"/>
</dbReference>
<evidence type="ECO:0000259" key="7">
    <source>
        <dbReference type="Pfam" id="PF12698"/>
    </source>
</evidence>
<feature type="transmembrane region" description="Helical" evidence="6">
    <location>
        <begin position="21"/>
        <end position="42"/>
    </location>
</feature>
<evidence type="ECO:0000256" key="4">
    <source>
        <dbReference type="ARBA" id="ARBA00022989"/>
    </source>
</evidence>
<comment type="subcellular location">
    <subcellularLocation>
        <location evidence="1">Cell membrane</location>
        <topology evidence="1">Multi-pass membrane protein</topology>
    </subcellularLocation>
</comment>
<feature type="transmembrane region" description="Helical" evidence="6">
    <location>
        <begin position="247"/>
        <end position="266"/>
    </location>
</feature>
<keyword evidence="4 6" id="KW-1133">Transmembrane helix</keyword>
<dbReference type="Proteomes" id="UP000253517">
    <property type="component" value="Unassembled WGS sequence"/>
</dbReference>
<organism evidence="8 9">
    <name type="scientific">Schleiferia thermophila</name>
    <dbReference type="NCBI Taxonomy" id="884107"/>
    <lineage>
        <taxon>Bacteria</taxon>
        <taxon>Pseudomonadati</taxon>
        <taxon>Bacteroidota</taxon>
        <taxon>Flavobacteriia</taxon>
        <taxon>Flavobacteriales</taxon>
        <taxon>Schleiferiaceae</taxon>
        <taxon>Schleiferia</taxon>
    </lineage>
</organism>
<protein>
    <submittedName>
        <fullName evidence="8">ABC-2 type transport system permease protein</fullName>
    </submittedName>
</protein>
<feature type="transmembrane region" description="Helical" evidence="6">
    <location>
        <begin position="398"/>
        <end position="423"/>
    </location>
</feature>
<accession>A0A368ZZC9</accession>
<dbReference type="GO" id="GO:0140359">
    <property type="term" value="F:ABC-type transporter activity"/>
    <property type="evidence" value="ECO:0007669"/>
    <property type="project" value="InterPro"/>
</dbReference>
<dbReference type="PANTHER" id="PTHR30294">
    <property type="entry name" value="MEMBRANE COMPONENT OF ABC TRANSPORTER YHHJ-RELATED"/>
    <property type="match status" value="1"/>
</dbReference>
<feature type="transmembrane region" description="Helical" evidence="6">
    <location>
        <begin position="185"/>
        <end position="206"/>
    </location>
</feature>
<dbReference type="InterPro" id="IPR013525">
    <property type="entry name" value="ABC2_TM"/>
</dbReference>
<name>A0A368ZZC9_9FLAO</name>
<evidence type="ECO:0000256" key="2">
    <source>
        <dbReference type="ARBA" id="ARBA00022475"/>
    </source>
</evidence>